<dbReference type="Pfam" id="PF00059">
    <property type="entry name" value="Lectin_C"/>
    <property type="match status" value="1"/>
</dbReference>
<reference evidence="4" key="2">
    <citation type="submission" date="2025-09" db="UniProtKB">
        <authorList>
            <consortium name="Ensembl"/>
        </authorList>
    </citation>
    <scope>IDENTIFICATION</scope>
</reference>
<keyword evidence="5" id="KW-1185">Reference proteome</keyword>
<evidence type="ECO:0000259" key="3">
    <source>
        <dbReference type="PROSITE" id="PS50041"/>
    </source>
</evidence>
<dbReference type="GO" id="GO:0030246">
    <property type="term" value="F:carbohydrate binding"/>
    <property type="evidence" value="ECO:0007669"/>
    <property type="project" value="UniProtKB-KW"/>
</dbReference>
<sequence length="326" mass="35088">MPPARQAGAADSLQRAVETDTSINAALNPPLSDRGRVLQRYRLPPHRHAEQVQGAAVCGEHEPCSVCRNLGWGSCETVAGIYLPVALGSDYRLPGGFSSWERRLNQTCLLNLGSDNPPLGLHSQGPPGSLKSSSQRFEGSGSLACRGPFSCFILTAGLQVPLSHHVPVPFSAWPRKYPSADLGPPAGPTCPDGWVGFQGKCYYFSEDEGNWTSSQTHCSALNASLAGIDTQQDMGFMVRHKGTFDHWIGLRRDLGLPWKWANGTEFNNLFPIGGGGGDCAYLNQDELSSSQCTGIRFWICSKPDVFTAARQTAVEQAGSPSGLQKL</sequence>
<dbReference type="InterPro" id="IPR016187">
    <property type="entry name" value="CTDL_fold"/>
</dbReference>
<organism evidence="4 5">
    <name type="scientific">Pelusios castaneus</name>
    <name type="common">West African mud turtle</name>
    <dbReference type="NCBI Taxonomy" id="367368"/>
    <lineage>
        <taxon>Eukaryota</taxon>
        <taxon>Metazoa</taxon>
        <taxon>Chordata</taxon>
        <taxon>Craniata</taxon>
        <taxon>Vertebrata</taxon>
        <taxon>Euteleostomi</taxon>
        <taxon>Archelosauria</taxon>
        <taxon>Testudinata</taxon>
        <taxon>Testudines</taxon>
        <taxon>Pleurodira</taxon>
        <taxon>Pelomedusidae</taxon>
        <taxon>Pelusios</taxon>
    </lineage>
</organism>
<dbReference type="Ensembl" id="ENSPCET00000004870.1">
    <property type="protein sequence ID" value="ENSPCEP00000004702.1"/>
    <property type="gene ID" value="ENSPCEG00000003703.1"/>
</dbReference>
<evidence type="ECO:0000256" key="2">
    <source>
        <dbReference type="ARBA" id="ARBA00022734"/>
    </source>
</evidence>
<dbReference type="SMART" id="SM00034">
    <property type="entry name" value="CLECT"/>
    <property type="match status" value="1"/>
</dbReference>
<reference evidence="4" key="1">
    <citation type="submission" date="2025-08" db="UniProtKB">
        <authorList>
            <consortium name="Ensembl"/>
        </authorList>
    </citation>
    <scope>IDENTIFICATION</scope>
</reference>
<protein>
    <recommendedName>
        <fullName evidence="3">C-type lectin domain-containing protein</fullName>
    </recommendedName>
</protein>
<comment type="subcellular location">
    <subcellularLocation>
        <location evidence="1">Cell membrane</location>
        <topology evidence="1">Single-pass type II membrane protein</topology>
    </subcellularLocation>
</comment>
<dbReference type="PANTHER" id="PTHR45710:SF35">
    <property type="entry name" value="C-TYPE LECTIN DOMAIN FAMILY 2 MEMBER D"/>
    <property type="match status" value="1"/>
</dbReference>
<dbReference type="InterPro" id="IPR001304">
    <property type="entry name" value="C-type_lectin-like"/>
</dbReference>
<dbReference type="InterPro" id="IPR033992">
    <property type="entry name" value="NKR-like_CTLD"/>
</dbReference>
<name>A0A8C8RGH1_9SAUR</name>
<dbReference type="Proteomes" id="UP000694393">
    <property type="component" value="Unplaced"/>
</dbReference>
<evidence type="ECO:0000313" key="5">
    <source>
        <dbReference type="Proteomes" id="UP000694393"/>
    </source>
</evidence>
<proteinExistence type="predicted"/>
<feature type="domain" description="C-type lectin" evidence="3">
    <location>
        <begin position="197"/>
        <end position="301"/>
    </location>
</feature>
<keyword evidence="2" id="KW-0430">Lectin</keyword>
<dbReference type="GO" id="GO:0005886">
    <property type="term" value="C:plasma membrane"/>
    <property type="evidence" value="ECO:0007669"/>
    <property type="project" value="UniProtKB-SubCell"/>
</dbReference>
<dbReference type="Gene3D" id="3.10.100.10">
    <property type="entry name" value="Mannose-Binding Protein A, subunit A"/>
    <property type="match status" value="1"/>
</dbReference>
<dbReference type="InterPro" id="IPR050828">
    <property type="entry name" value="C-type_lectin/matrix_domain"/>
</dbReference>
<evidence type="ECO:0000256" key="1">
    <source>
        <dbReference type="ARBA" id="ARBA00004401"/>
    </source>
</evidence>
<dbReference type="AlphaFoldDB" id="A0A8C8RGH1"/>
<dbReference type="PANTHER" id="PTHR45710">
    <property type="entry name" value="C-TYPE LECTIN DOMAIN-CONTAINING PROTEIN 180"/>
    <property type="match status" value="1"/>
</dbReference>
<dbReference type="InterPro" id="IPR016186">
    <property type="entry name" value="C-type_lectin-like/link_sf"/>
</dbReference>
<dbReference type="PROSITE" id="PS50041">
    <property type="entry name" value="C_TYPE_LECTIN_2"/>
    <property type="match status" value="1"/>
</dbReference>
<evidence type="ECO:0000313" key="4">
    <source>
        <dbReference type="Ensembl" id="ENSPCEP00000004702.1"/>
    </source>
</evidence>
<accession>A0A8C8RGH1</accession>
<dbReference type="CDD" id="cd03593">
    <property type="entry name" value="CLECT_NK_receptors_like"/>
    <property type="match status" value="1"/>
</dbReference>
<dbReference type="SUPFAM" id="SSF56436">
    <property type="entry name" value="C-type lectin-like"/>
    <property type="match status" value="1"/>
</dbReference>